<protein>
    <submittedName>
        <fullName evidence="2">Helix-turn-helix domain-containing protein</fullName>
    </submittedName>
</protein>
<dbReference type="EMBL" id="CP042435">
    <property type="protein sequence ID" value="QEC70095.1"/>
    <property type="molecule type" value="Genomic_DNA"/>
</dbReference>
<gene>
    <name evidence="2" type="ORF">FRZ67_01215</name>
</gene>
<dbReference type="PANTHER" id="PTHR34585:SF22">
    <property type="entry name" value="HELIX-TURN-HELIX DOMAIN-CONTAINING PROTEIN"/>
    <property type="match status" value="1"/>
</dbReference>
<name>A0A5B8VGE7_9BACT</name>
<proteinExistence type="predicted"/>
<reference evidence="2 3" key="1">
    <citation type="journal article" date="2016" name="Int. J. Syst. Evol. Microbiol.">
        <title>Panacibacter ginsenosidivorans gen. nov., sp. nov., with ginsenoside converting activity isolated from soil of a ginseng field.</title>
        <authorList>
            <person name="Siddiqi M.Z."/>
            <person name="Muhammad Shafi S."/>
            <person name="Choi K.D."/>
            <person name="Im W.T."/>
        </authorList>
    </citation>
    <scope>NUCLEOTIDE SEQUENCE [LARGE SCALE GENOMIC DNA]</scope>
    <source>
        <strain evidence="2 3">Gsoil1550</strain>
    </source>
</reference>
<dbReference type="Pfam" id="PF12728">
    <property type="entry name" value="HTH_17"/>
    <property type="match status" value="1"/>
</dbReference>
<dbReference type="KEGG" id="pgin:FRZ67_01215"/>
<feature type="domain" description="Helix-turn-helix" evidence="1">
    <location>
        <begin position="37"/>
        <end position="85"/>
    </location>
</feature>
<evidence type="ECO:0000259" key="1">
    <source>
        <dbReference type="Pfam" id="PF12728"/>
    </source>
</evidence>
<accession>A0A5B8VGE7</accession>
<evidence type="ECO:0000313" key="2">
    <source>
        <dbReference type="EMBL" id="QEC70095.1"/>
    </source>
</evidence>
<dbReference type="SUPFAM" id="SSF46955">
    <property type="entry name" value="Putative DNA-binding domain"/>
    <property type="match status" value="1"/>
</dbReference>
<dbReference type="Proteomes" id="UP000321533">
    <property type="component" value="Chromosome"/>
</dbReference>
<dbReference type="AlphaFoldDB" id="A0A5B8VGE7"/>
<dbReference type="InterPro" id="IPR041657">
    <property type="entry name" value="HTH_17"/>
</dbReference>
<evidence type="ECO:0000313" key="3">
    <source>
        <dbReference type="Proteomes" id="UP000321533"/>
    </source>
</evidence>
<organism evidence="2 3">
    <name type="scientific">Panacibacter ginsenosidivorans</name>
    <dbReference type="NCBI Taxonomy" id="1813871"/>
    <lineage>
        <taxon>Bacteria</taxon>
        <taxon>Pseudomonadati</taxon>
        <taxon>Bacteroidota</taxon>
        <taxon>Chitinophagia</taxon>
        <taxon>Chitinophagales</taxon>
        <taxon>Chitinophagaceae</taxon>
        <taxon>Panacibacter</taxon>
    </lineage>
</organism>
<sequence length="89" mass="10330">MQDPAPDNKNNNNQPIKKIVSAAENKNETATISDDIWLDKQDVLQRLHISARTLQNWRSSGLLPYSKIKGKIYYKETDIEILLLQHRNK</sequence>
<dbReference type="InterPro" id="IPR009061">
    <property type="entry name" value="DNA-bd_dom_put_sf"/>
</dbReference>
<dbReference type="OrthoDB" id="768005at2"/>
<keyword evidence="3" id="KW-1185">Reference proteome</keyword>
<dbReference type="PANTHER" id="PTHR34585">
    <property type="match status" value="1"/>
</dbReference>